<evidence type="ECO:0000313" key="2">
    <source>
        <dbReference type="EMBL" id="BBU24778.1"/>
    </source>
</evidence>
<feature type="compositionally biased region" description="Low complexity" evidence="1">
    <location>
        <begin position="212"/>
        <end position="234"/>
    </location>
</feature>
<dbReference type="KEGG" id="mxe:MYXE_45680"/>
<feature type="region of interest" description="Disordered" evidence="1">
    <location>
        <begin position="47"/>
        <end position="68"/>
    </location>
</feature>
<dbReference type="AlphaFoldDB" id="A0AAD1H433"/>
<protein>
    <submittedName>
        <fullName evidence="2">Uncharacterized protein</fullName>
    </submittedName>
</protein>
<evidence type="ECO:0000256" key="1">
    <source>
        <dbReference type="SAM" id="MobiDB-lite"/>
    </source>
</evidence>
<feature type="region of interest" description="Disordered" evidence="1">
    <location>
        <begin position="179"/>
        <end position="303"/>
    </location>
</feature>
<sequence length="303" mass="29911">MPPDLRIIIEELAGALGLPPPPMSTSDPVVPPGVPFDQALAALGLAANSGDPADNAQSQKNQAEREAKVNDALTKFPANEDQSAQMLQQLPQMATGVAQSAAGAMGGLMNPMMQVPQQVAQVGQQAMQAAMGAFQHGAGSGAAAAEALPGELLGTGGGLDGGAAELAGAAGGAGGLGGTTPAAMLGPPPAPSAGTVPMSSPTTPPTSPAAPEPTAAPRGGMAGMPMVPPGAMHGAGDKGSDAKADTKRVVPPTVKNGAPVQGRITTPPTAPEVVRRLEGKPVTTRRILAPDEKPDDNSANQDR</sequence>
<reference evidence="2 3" key="1">
    <citation type="submission" date="2019-12" db="EMBL/GenBank/DDBJ databases">
        <title>Complete genome sequence of Mycolicibacterium xenopi str. JCM15661T.</title>
        <authorList>
            <person name="Yoshida M."/>
            <person name="Fukano H."/>
            <person name="Asakura T."/>
            <person name="Hoshino Y."/>
        </authorList>
    </citation>
    <scope>NUCLEOTIDE SEQUENCE [LARGE SCALE GENOMIC DNA]</scope>
    <source>
        <strain evidence="2 3">JCM 15661T</strain>
    </source>
</reference>
<dbReference type="EMBL" id="AP022314">
    <property type="protein sequence ID" value="BBU24778.1"/>
    <property type="molecule type" value="Genomic_DNA"/>
</dbReference>
<feature type="compositionally biased region" description="Pro residues" evidence="1">
    <location>
        <begin position="18"/>
        <end position="34"/>
    </location>
</feature>
<feature type="compositionally biased region" description="Basic and acidic residues" evidence="1">
    <location>
        <begin position="288"/>
        <end position="303"/>
    </location>
</feature>
<dbReference type="Proteomes" id="UP000464624">
    <property type="component" value="Chromosome"/>
</dbReference>
<accession>A0AAD1H433</accession>
<gene>
    <name evidence="2" type="ORF">MYXE_45680</name>
</gene>
<feature type="compositionally biased region" description="Basic and acidic residues" evidence="1">
    <location>
        <begin position="235"/>
        <end position="248"/>
    </location>
</feature>
<feature type="compositionally biased region" description="Pro residues" evidence="1">
    <location>
        <begin position="202"/>
        <end position="211"/>
    </location>
</feature>
<name>A0AAD1H433_MYCXE</name>
<proteinExistence type="predicted"/>
<dbReference type="RefSeq" id="WP_139821189.1">
    <property type="nucleotide sequence ID" value="NZ_AP022314.1"/>
</dbReference>
<feature type="region of interest" description="Disordered" evidence="1">
    <location>
        <begin position="16"/>
        <end position="35"/>
    </location>
</feature>
<organism evidence="2 3">
    <name type="scientific">Mycobacterium xenopi</name>
    <dbReference type="NCBI Taxonomy" id="1789"/>
    <lineage>
        <taxon>Bacteria</taxon>
        <taxon>Bacillati</taxon>
        <taxon>Actinomycetota</taxon>
        <taxon>Actinomycetes</taxon>
        <taxon>Mycobacteriales</taxon>
        <taxon>Mycobacteriaceae</taxon>
        <taxon>Mycobacterium</taxon>
    </lineage>
</organism>
<evidence type="ECO:0000313" key="3">
    <source>
        <dbReference type="Proteomes" id="UP000464624"/>
    </source>
</evidence>